<dbReference type="PATRIC" id="fig|857265.3.peg.1573"/>
<dbReference type="InterPro" id="IPR051908">
    <property type="entry name" value="Ribosomal_N-acetyltransferase"/>
</dbReference>
<evidence type="ECO:0000313" key="2">
    <source>
        <dbReference type="EMBL" id="KPC53707.1"/>
    </source>
</evidence>
<dbReference type="FunFam" id="3.40.630.30:FF:000047">
    <property type="entry name" value="Acetyltransferase, GNAT family"/>
    <property type="match status" value="1"/>
</dbReference>
<sequence length="232" mass="26078">MSTYTNEFGQPLGFAVPDWTPPAHPPHTVLSGYGCDLQPLNAAQHADSLWDAFLADPEGKTWTYLTVGPFADKAAFVECVRSRETSRDPQYYAIVDAASGRALGMAAYLRIAPEAGSIEIGWLSFAPALQRSKLATAAMFLFMRNAFALGYRRYEWKCNSLNLPSKAAAERLGFTFEGTFRQATVNKGRNRDTDWYSMIDSEWPALQTEFERWLDDANFDAHGQQRSRLQTR</sequence>
<dbReference type="RefSeq" id="WP_053937208.1">
    <property type="nucleotide sequence ID" value="NZ_LAQT01000005.1"/>
</dbReference>
<evidence type="ECO:0000313" key="3">
    <source>
        <dbReference type="Proteomes" id="UP000037939"/>
    </source>
</evidence>
<dbReference type="InterPro" id="IPR000182">
    <property type="entry name" value="GNAT_dom"/>
</dbReference>
<evidence type="ECO:0000259" key="1">
    <source>
        <dbReference type="PROSITE" id="PS51186"/>
    </source>
</evidence>
<organism evidence="2 3">
    <name type="scientific">Amantichitinum ursilacus</name>
    <dbReference type="NCBI Taxonomy" id="857265"/>
    <lineage>
        <taxon>Bacteria</taxon>
        <taxon>Pseudomonadati</taxon>
        <taxon>Pseudomonadota</taxon>
        <taxon>Betaproteobacteria</taxon>
        <taxon>Neisseriales</taxon>
        <taxon>Chitinibacteraceae</taxon>
        <taxon>Amantichitinum</taxon>
    </lineage>
</organism>
<dbReference type="InterPro" id="IPR016181">
    <property type="entry name" value="Acyl_CoA_acyltransferase"/>
</dbReference>
<proteinExistence type="predicted"/>
<dbReference type="GO" id="GO:0008999">
    <property type="term" value="F:protein-N-terminal-alanine acetyltransferase activity"/>
    <property type="evidence" value="ECO:0007669"/>
    <property type="project" value="TreeGrafter"/>
</dbReference>
<dbReference type="PROSITE" id="PS51186">
    <property type="entry name" value="GNAT"/>
    <property type="match status" value="1"/>
</dbReference>
<dbReference type="PANTHER" id="PTHR43441:SF2">
    <property type="entry name" value="FAMILY ACETYLTRANSFERASE, PUTATIVE (AFU_ORTHOLOGUE AFUA_7G00850)-RELATED"/>
    <property type="match status" value="1"/>
</dbReference>
<dbReference type="EMBL" id="LAQT01000005">
    <property type="protein sequence ID" value="KPC53707.1"/>
    <property type="molecule type" value="Genomic_DNA"/>
</dbReference>
<name>A0A0N0XJL7_9NEIS</name>
<dbReference type="GO" id="GO:0005737">
    <property type="term" value="C:cytoplasm"/>
    <property type="evidence" value="ECO:0007669"/>
    <property type="project" value="TreeGrafter"/>
</dbReference>
<dbReference type="STRING" id="857265.WG78_07685"/>
<dbReference type="GO" id="GO:1990189">
    <property type="term" value="F:protein N-terminal-serine acetyltransferase activity"/>
    <property type="evidence" value="ECO:0007669"/>
    <property type="project" value="TreeGrafter"/>
</dbReference>
<comment type="caution">
    <text evidence="2">The sequence shown here is derived from an EMBL/GenBank/DDBJ whole genome shotgun (WGS) entry which is preliminary data.</text>
</comment>
<keyword evidence="3" id="KW-1185">Reference proteome</keyword>
<dbReference type="SUPFAM" id="SSF55729">
    <property type="entry name" value="Acyl-CoA N-acyltransferases (Nat)"/>
    <property type="match status" value="1"/>
</dbReference>
<dbReference type="Pfam" id="PF13302">
    <property type="entry name" value="Acetyltransf_3"/>
    <property type="match status" value="1"/>
</dbReference>
<dbReference type="Gene3D" id="3.40.630.30">
    <property type="match status" value="1"/>
</dbReference>
<dbReference type="Proteomes" id="UP000037939">
    <property type="component" value="Unassembled WGS sequence"/>
</dbReference>
<reference evidence="2 3" key="1">
    <citation type="submission" date="2015-07" db="EMBL/GenBank/DDBJ databases">
        <title>Draft genome sequence of the Amantichitinum ursilacus IGB-41, a new chitin-degrading bacterium.</title>
        <authorList>
            <person name="Kirstahler P."/>
            <person name="Guenther M."/>
            <person name="Grumaz C."/>
            <person name="Rupp S."/>
            <person name="Zibek S."/>
            <person name="Sohn K."/>
        </authorList>
    </citation>
    <scope>NUCLEOTIDE SEQUENCE [LARGE SCALE GENOMIC DNA]</scope>
    <source>
        <strain evidence="2 3">IGB-41</strain>
    </source>
</reference>
<dbReference type="OrthoDB" id="5295305at2"/>
<dbReference type="AlphaFoldDB" id="A0A0N0XJL7"/>
<dbReference type="PANTHER" id="PTHR43441">
    <property type="entry name" value="RIBOSOMAL-PROTEIN-SERINE ACETYLTRANSFERASE"/>
    <property type="match status" value="1"/>
</dbReference>
<protein>
    <submittedName>
        <fullName evidence="2">Acetyltransferase (GNAT) family protein</fullName>
    </submittedName>
</protein>
<feature type="domain" description="N-acetyltransferase" evidence="1">
    <location>
        <begin position="35"/>
        <end position="200"/>
    </location>
</feature>
<keyword evidence="2" id="KW-0808">Transferase</keyword>
<accession>A0A0N0XJL7</accession>
<gene>
    <name evidence="2" type="ORF">WG78_07685</name>
</gene>